<evidence type="ECO:0000256" key="5">
    <source>
        <dbReference type="HAMAP-Rule" id="MF_03190"/>
    </source>
</evidence>
<dbReference type="AlphaFoldDB" id="A0A8H7AIK5"/>
<evidence type="ECO:0000256" key="3">
    <source>
        <dbReference type="ARBA" id="ARBA00022688"/>
    </source>
</evidence>
<protein>
    <recommendedName>
        <fullName evidence="5">Ubiquinone biosynthesis O-methyltransferase, mitochondrial</fullName>
    </recommendedName>
    <alternativeName>
        <fullName evidence="5">3-demethylubiquinol 3-O-methyltransferase</fullName>
        <ecNumber evidence="5">2.1.1.64</ecNumber>
    </alternativeName>
    <alternativeName>
        <fullName evidence="5">3-demethylubiquinone 3-O-methyltransferase</fullName>
        <ecNumber evidence="5">2.1.1.-</ecNumber>
    </alternativeName>
    <alternativeName>
        <fullName evidence="5">Polyprenyldihydroxybenzoate methyltransferase</fullName>
        <ecNumber evidence="5">2.1.1.114</ecNumber>
    </alternativeName>
</protein>
<accession>A0A8H7AIK5</accession>
<dbReference type="OrthoDB" id="3265906at2759"/>
<dbReference type="GO" id="GO:0010420">
    <property type="term" value="F:polyprenyldihydroxybenzoate methyltransferase activity"/>
    <property type="evidence" value="ECO:0007669"/>
    <property type="project" value="UniProtKB-UniRule"/>
</dbReference>
<feature type="binding site" evidence="5">
    <location>
        <position position="211"/>
    </location>
    <ligand>
        <name>Mg(2+)</name>
        <dbReference type="ChEBI" id="CHEBI:18420"/>
    </ligand>
</feature>
<proteinExistence type="inferred from homology"/>
<dbReference type="Proteomes" id="UP000606974">
    <property type="component" value="Unassembled WGS sequence"/>
</dbReference>
<dbReference type="EC" id="2.1.1.-" evidence="5"/>
<dbReference type="EC" id="2.1.1.114" evidence="5"/>
<keyword evidence="5" id="KW-0479">Metal-binding</keyword>
<dbReference type="PANTHER" id="PTHR43464">
    <property type="entry name" value="METHYLTRANSFERASE"/>
    <property type="match status" value="1"/>
</dbReference>
<keyword evidence="2 5" id="KW-0808">Transferase</keyword>
<comment type="similarity">
    <text evidence="5">Belongs to the class I-like SAM-binding methyltransferase superfamily. UbiG/COQ3 family.</text>
</comment>
<dbReference type="UniPathway" id="UPA00232"/>
<dbReference type="NCBIfam" id="TIGR01983">
    <property type="entry name" value="UbiG"/>
    <property type="match status" value="1"/>
</dbReference>
<organism evidence="6 7">
    <name type="scientific">Endocarpon pusillum</name>
    <dbReference type="NCBI Taxonomy" id="364733"/>
    <lineage>
        <taxon>Eukaryota</taxon>
        <taxon>Fungi</taxon>
        <taxon>Dikarya</taxon>
        <taxon>Ascomycota</taxon>
        <taxon>Pezizomycotina</taxon>
        <taxon>Eurotiomycetes</taxon>
        <taxon>Chaetothyriomycetidae</taxon>
        <taxon>Verrucariales</taxon>
        <taxon>Verrucariaceae</taxon>
        <taxon>Endocarpon</taxon>
    </lineage>
</organism>
<dbReference type="GO" id="GO:0061542">
    <property type="term" value="F:3-demethylubiquinol 3-O-methyltransferase activity"/>
    <property type="evidence" value="ECO:0007669"/>
    <property type="project" value="UniProtKB-UniRule"/>
</dbReference>
<dbReference type="Gene3D" id="3.40.50.150">
    <property type="entry name" value="Vaccinia Virus protein VP39"/>
    <property type="match status" value="1"/>
</dbReference>
<dbReference type="CDD" id="cd02440">
    <property type="entry name" value="AdoMet_MTases"/>
    <property type="match status" value="1"/>
</dbReference>
<reference evidence="6" key="1">
    <citation type="submission" date="2020-02" db="EMBL/GenBank/DDBJ databases">
        <authorList>
            <person name="Palmer J.M."/>
        </authorList>
    </citation>
    <scope>NUCLEOTIDE SEQUENCE</scope>
    <source>
        <strain evidence="6">EPUS1.4</strain>
        <tissue evidence="6">Thallus</tissue>
    </source>
</reference>
<evidence type="ECO:0000256" key="4">
    <source>
        <dbReference type="ARBA" id="ARBA00022691"/>
    </source>
</evidence>
<feature type="binding site" evidence="5">
    <location>
        <position position="206"/>
    </location>
    <ligand>
        <name>S-adenosyl-L-methionine</name>
        <dbReference type="ChEBI" id="CHEBI:59789"/>
    </ligand>
</feature>
<comment type="function">
    <text evidence="5">O-methyltransferase required for two non-consecutive steps during ubiquinone biosynthesis. Catalyzes the 2 O-methylation of 3,4-dihydroxy-5-(all-trans-polyprenyl)benzoic acid into 4-hydroxy-3-methoxy-5-(all-trans-polyprenyl)benzoic acid. Also catalyzes the last step of ubiquinone biosynthesis by mediating methylation of 3-demethylubiquinone into ubiquinone. Also able to mediate the methylation of 3-demethylubiquinol into ubiquinol.</text>
</comment>
<keyword evidence="7" id="KW-1185">Reference proteome</keyword>
<evidence type="ECO:0000256" key="2">
    <source>
        <dbReference type="ARBA" id="ARBA00022679"/>
    </source>
</evidence>
<comment type="cofactor">
    <cofactor evidence="5">
        <name>Mg(2+)</name>
        <dbReference type="ChEBI" id="CHEBI:18420"/>
    </cofactor>
</comment>
<dbReference type="Pfam" id="PF13489">
    <property type="entry name" value="Methyltransf_23"/>
    <property type="match status" value="1"/>
</dbReference>
<dbReference type="GO" id="GO:0031314">
    <property type="term" value="C:extrinsic component of mitochondrial inner membrane"/>
    <property type="evidence" value="ECO:0007669"/>
    <property type="project" value="UniProtKB-UniRule"/>
</dbReference>
<comment type="catalytic activity">
    <reaction evidence="5">
        <text>a 3-demethylubiquinone + S-adenosyl-L-methionine = a ubiquinone + S-adenosyl-L-homocysteine</text>
        <dbReference type="Rhea" id="RHEA:81215"/>
        <dbReference type="Rhea" id="RHEA-COMP:9565"/>
        <dbReference type="Rhea" id="RHEA-COMP:19654"/>
        <dbReference type="ChEBI" id="CHEBI:16389"/>
        <dbReference type="ChEBI" id="CHEBI:57856"/>
        <dbReference type="ChEBI" id="CHEBI:59789"/>
        <dbReference type="ChEBI" id="CHEBI:231825"/>
    </reaction>
</comment>
<feature type="binding site" evidence="5">
    <location>
        <position position="104"/>
    </location>
    <ligand>
        <name>S-adenosyl-L-methionine</name>
        <dbReference type="ChEBI" id="CHEBI:59789"/>
    </ligand>
</feature>
<comment type="catalytic activity">
    <reaction evidence="5">
        <text>a 3-demethylubiquinol + S-adenosyl-L-methionine = a ubiquinol + S-adenosyl-L-homocysteine + H(+)</text>
        <dbReference type="Rhea" id="RHEA:44380"/>
        <dbReference type="Rhea" id="RHEA-COMP:9566"/>
        <dbReference type="Rhea" id="RHEA-COMP:10914"/>
        <dbReference type="ChEBI" id="CHEBI:15378"/>
        <dbReference type="ChEBI" id="CHEBI:17976"/>
        <dbReference type="ChEBI" id="CHEBI:57856"/>
        <dbReference type="ChEBI" id="CHEBI:59789"/>
        <dbReference type="ChEBI" id="CHEBI:84422"/>
        <dbReference type="EC" id="2.1.1.64"/>
    </reaction>
</comment>
<name>A0A8H7AIK5_9EURO</name>
<feature type="binding site" evidence="5">
    <location>
        <position position="210"/>
    </location>
    <ligand>
        <name>Mg(2+)</name>
        <dbReference type="ChEBI" id="CHEBI:18420"/>
    </ligand>
</feature>
<evidence type="ECO:0000256" key="1">
    <source>
        <dbReference type="ARBA" id="ARBA00022603"/>
    </source>
</evidence>
<dbReference type="PANTHER" id="PTHR43464:SF19">
    <property type="entry name" value="UBIQUINONE BIOSYNTHESIS O-METHYLTRANSFERASE, MITOCHONDRIAL"/>
    <property type="match status" value="1"/>
</dbReference>
<dbReference type="EMBL" id="JAACFV010000064">
    <property type="protein sequence ID" value="KAF7507711.1"/>
    <property type="molecule type" value="Genomic_DNA"/>
</dbReference>
<dbReference type="GO" id="GO:0046872">
    <property type="term" value="F:metal ion binding"/>
    <property type="evidence" value="ECO:0007669"/>
    <property type="project" value="UniProtKB-KW"/>
</dbReference>
<keyword evidence="3 5" id="KW-0831">Ubiquinone biosynthesis</keyword>
<evidence type="ECO:0000313" key="7">
    <source>
        <dbReference type="Proteomes" id="UP000606974"/>
    </source>
</evidence>
<comment type="subcellular location">
    <subcellularLocation>
        <location evidence="5">Mitochondrion inner membrane</location>
        <topology evidence="5">Peripheral membrane protein</topology>
        <orientation evidence="5">Matrix side</orientation>
    </subcellularLocation>
</comment>
<sequence length="329" mass="36303">MMIALLAGLGSPATDLRLLSSLLRPVIALDRPPYRPPTKLWRRILIQSIATSTQHLSTPTLDAQDASSQSSVSPTEISHFSRLASSWWDPHGPSRLLHLMNPHRHTFIGTCLSSIIPLRQSRNRKGLRYLDIGCGGGIFAESAARLPNTDTVTAIDPTPSVLAVAKEHQRNDPALSPPKLNYLNTAIEDLSIPASNDDKVDVITLFEVLEHIDRPSTFLGSCIPHLKRGGWIIGSTIARSPLSFLTTKLIAEAPLIGVVPPGTHDWNKYINPDELEAWFEKRSRQAPGEERWGNMKKQGVVYVPGLGWKMIPFSDGLGNYFFGVQRSVD</sequence>
<feature type="binding site" evidence="5">
    <location>
        <position position="156"/>
    </location>
    <ligand>
        <name>S-adenosyl-L-methionine</name>
        <dbReference type="ChEBI" id="CHEBI:59789"/>
    </ligand>
</feature>
<dbReference type="GO" id="GO:0032259">
    <property type="term" value="P:methylation"/>
    <property type="evidence" value="ECO:0007669"/>
    <property type="project" value="UniProtKB-KW"/>
</dbReference>
<dbReference type="InterPro" id="IPR010233">
    <property type="entry name" value="UbiG_MeTrfase"/>
</dbReference>
<comment type="pathway">
    <text evidence="5">Cofactor biosynthesis; ubiquinone biosynthesis.</text>
</comment>
<keyword evidence="5" id="KW-0496">Mitochondrion</keyword>
<dbReference type="InterPro" id="IPR029063">
    <property type="entry name" value="SAM-dependent_MTases_sf"/>
</dbReference>
<dbReference type="HAMAP" id="MF_00472">
    <property type="entry name" value="UbiG"/>
    <property type="match status" value="1"/>
</dbReference>
<keyword evidence="5" id="KW-0999">Mitochondrion inner membrane</keyword>
<evidence type="ECO:0000313" key="6">
    <source>
        <dbReference type="EMBL" id="KAF7507711.1"/>
    </source>
</evidence>
<keyword evidence="5" id="KW-0472">Membrane</keyword>
<keyword evidence="5" id="KW-0460">Magnesium</keyword>
<dbReference type="SUPFAM" id="SSF53335">
    <property type="entry name" value="S-adenosyl-L-methionine-dependent methyltransferases"/>
    <property type="match status" value="1"/>
</dbReference>
<dbReference type="EC" id="2.1.1.64" evidence="5"/>
<keyword evidence="4 5" id="KW-0949">S-adenosyl-L-methionine</keyword>
<feature type="binding site" evidence="5">
    <location>
        <position position="133"/>
    </location>
    <ligand>
        <name>S-adenosyl-L-methionine</name>
        <dbReference type="ChEBI" id="CHEBI:59789"/>
    </ligand>
</feature>
<keyword evidence="1 5" id="KW-0489">Methyltransferase</keyword>
<comment type="caution">
    <text evidence="6">The sequence shown here is derived from an EMBL/GenBank/DDBJ whole genome shotgun (WGS) entry which is preliminary data.</text>
</comment>
<comment type="subunit">
    <text evidence="5">Component of a multi-subunit COQ enzyme complex, composed of at least COQ3, COQ4, COQ5, COQ6, COQ7 and COQ9.</text>
</comment>
<feature type="binding site" evidence="5">
    <location>
        <position position="207"/>
    </location>
    <ligand>
        <name>Mg(2+)</name>
        <dbReference type="ChEBI" id="CHEBI:18420"/>
    </ligand>
</feature>
<comment type="catalytic activity">
    <reaction evidence="5">
        <text>a 3,4-dihydroxy-5-(all-trans-polyprenyl)benzoate + S-adenosyl-L-methionine = a 4-hydroxy-3-methoxy-5-(all-trans-polyprenyl)benzoate + S-adenosyl-L-homocysteine + H(+)</text>
        <dbReference type="Rhea" id="RHEA:44452"/>
        <dbReference type="Rhea" id="RHEA-COMP:10930"/>
        <dbReference type="Rhea" id="RHEA-COMP:10931"/>
        <dbReference type="ChEBI" id="CHEBI:15378"/>
        <dbReference type="ChEBI" id="CHEBI:57856"/>
        <dbReference type="ChEBI" id="CHEBI:59789"/>
        <dbReference type="ChEBI" id="CHEBI:64694"/>
        <dbReference type="ChEBI" id="CHEBI:84443"/>
        <dbReference type="EC" id="2.1.1.114"/>
    </reaction>
</comment>
<gene>
    <name evidence="5" type="primary">COQ3</name>
    <name evidence="6" type="ORF">GJ744_010140</name>
</gene>